<dbReference type="Proteomes" id="UP001146430">
    <property type="component" value="Unassembled WGS sequence"/>
</dbReference>
<gene>
    <name evidence="3" type="ORF">L8V01_09735</name>
    <name evidence="4" type="ORF">RAE13_08765</name>
</gene>
<evidence type="ECO:0000256" key="2">
    <source>
        <dbReference type="SAM" id="SignalP"/>
    </source>
</evidence>
<protein>
    <recommendedName>
        <fullName evidence="7">Secreted protein</fullName>
    </recommendedName>
</protein>
<keyword evidence="6" id="KW-1185">Reference proteome</keyword>
<feature type="compositionally biased region" description="Polar residues" evidence="1">
    <location>
        <begin position="36"/>
        <end position="57"/>
    </location>
</feature>
<dbReference type="EMBL" id="JAVBID010000010">
    <property type="protein sequence ID" value="MDV2424498.1"/>
    <property type="molecule type" value="Genomic_DNA"/>
</dbReference>
<feature type="signal peptide" evidence="2">
    <location>
        <begin position="1"/>
        <end position="20"/>
    </location>
</feature>
<comment type="caution">
    <text evidence="3">The sequence shown here is derived from an EMBL/GenBank/DDBJ whole genome shotgun (WGS) entry which is preliminary data.</text>
</comment>
<keyword evidence="2" id="KW-0732">Signal</keyword>
<accession>A0A9X3MBM0</accession>
<evidence type="ECO:0000256" key="1">
    <source>
        <dbReference type="SAM" id="MobiDB-lite"/>
    </source>
</evidence>
<evidence type="ECO:0000313" key="5">
    <source>
        <dbReference type="Proteomes" id="UP001146430"/>
    </source>
</evidence>
<sequence length="307" mass="33834">MKRFFSLLALPLLAAGLASCSTDDSHEEAPRFRPQMTENSAARSAETSSPETTAQDTTKSEKNADSSGLKMRSAKDFLAKDPEHAQLDAWGVESPDKKVRCSFNKQAEGPWCNVQFADPPLLPDPDQPQWEANMVSFNKGAGFFPSAVVEPGDTTPAKQLKAGEKVEIEGVTFEAPNSDEFTVTAKGHHFTVKDNGQYYADNFPPKPDSNGSARMGTICEQMDTKWGRKNVYVQVDGTNCTKAMQVVDSYVHHEFKPEEMNTRGFLRVDGWQCDVSAPKFLNDAEPENRLPKCLDMSGSGRVVLLDT</sequence>
<dbReference type="PROSITE" id="PS51257">
    <property type="entry name" value="PROKAR_LIPOPROTEIN"/>
    <property type="match status" value="1"/>
</dbReference>
<dbReference type="Proteomes" id="UP001185631">
    <property type="component" value="Unassembled WGS sequence"/>
</dbReference>
<proteinExistence type="predicted"/>
<dbReference type="EMBL" id="JAKMUU010000006">
    <property type="protein sequence ID" value="MCZ9307755.1"/>
    <property type="molecule type" value="Genomic_DNA"/>
</dbReference>
<evidence type="ECO:0000313" key="6">
    <source>
        <dbReference type="Proteomes" id="UP001185631"/>
    </source>
</evidence>
<name>A0A9X3MBM0_9CORY</name>
<reference evidence="4 6" key="2">
    <citation type="submission" date="2023-08" db="EMBL/GenBank/DDBJ databases">
        <title>Genomic characterization of the C. tuberculostearicum species complex, a ubiquitous member of the human skin microbiome.</title>
        <authorList>
            <person name="Ahmed N."/>
            <person name="Deming C."/>
            <person name="Conlan S."/>
            <person name="Segre J."/>
        </authorList>
    </citation>
    <scope>NUCLEOTIDE SEQUENCE [LARGE SCALE GENOMIC DNA]</scope>
    <source>
        <strain evidence="4 6">CTNIH19</strain>
    </source>
</reference>
<organism evidence="3 5">
    <name type="scientific">Corynebacterium curieae</name>
    <dbReference type="NCBI Taxonomy" id="2913500"/>
    <lineage>
        <taxon>Bacteria</taxon>
        <taxon>Bacillati</taxon>
        <taxon>Actinomycetota</taxon>
        <taxon>Actinomycetes</taxon>
        <taxon>Mycobacteriales</taxon>
        <taxon>Corynebacteriaceae</taxon>
        <taxon>Corynebacterium</taxon>
    </lineage>
</organism>
<feature type="chain" id="PRO_5040759268" description="Secreted protein" evidence="2">
    <location>
        <begin position="21"/>
        <end position="307"/>
    </location>
</feature>
<reference evidence="3" key="1">
    <citation type="submission" date="2022-02" db="EMBL/GenBank/DDBJ databases">
        <title>Corynebacterium sp. from urogenital microbiome.</title>
        <authorList>
            <person name="Cappelli E.A."/>
            <person name="Ribeiro T.G."/>
            <person name="Peixe L."/>
        </authorList>
    </citation>
    <scope>NUCLEOTIDE SEQUENCE</scope>
    <source>
        <strain evidence="3">C8Ua_181</strain>
    </source>
</reference>
<feature type="region of interest" description="Disordered" evidence="1">
    <location>
        <begin position="21"/>
        <end position="69"/>
    </location>
</feature>
<dbReference type="AlphaFoldDB" id="A0A9X3MBM0"/>
<evidence type="ECO:0000313" key="4">
    <source>
        <dbReference type="EMBL" id="MDV2424498.1"/>
    </source>
</evidence>
<evidence type="ECO:0008006" key="7">
    <source>
        <dbReference type="Google" id="ProtNLM"/>
    </source>
</evidence>
<dbReference type="RefSeq" id="WP_269946869.1">
    <property type="nucleotide sequence ID" value="NZ_JAKMUU010000006.1"/>
</dbReference>
<evidence type="ECO:0000313" key="3">
    <source>
        <dbReference type="EMBL" id="MCZ9307755.1"/>
    </source>
</evidence>